<accession>A0ABY5BM83</accession>
<evidence type="ECO:0000313" key="5">
    <source>
        <dbReference type="Proteomes" id="UP001056707"/>
    </source>
</evidence>
<protein>
    <submittedName>
        <fullName evidence="4">Sugar O-acetyltransferase</fullName>
    </submittedName>
</protein>
<sequence>MTTERAKMTAGAAFNQFDPELIKRRILVRKQLQTINNTPDNEKRNALVKELLAATGPEFFVETDLQFDYGFNIYIGNNFFGNYHLTLLDSCPIRLGKNCYIGPNCGLYTNIHPLNARDRIHDVELGAPITVGDNAWLGGGVTILPGVTLGQNVVVGAGAVVTKSFGDDVVLAGNPARVIKTIDNHDLTEC</sequence>
<dbReference type="EMBL" id="CP097116">
    <property type="protein sequence ID" value="USS84794.1"/>
    <property type="molecule type" value="Genomic_DNA"/>
</dbReference>
<dbReference type="Pfam" id="PF00132">
    <property type="entry name" value="Hexapep"/>
    <property type="match status" value="1"/>
</dbReference>
<evidence type="ECO:0000313" key="4">
    <source>
        <dbReference type="EMBL" id="USS84794.1"/>
    </source>
</evidence>
<keyword evidence="5" id="KW-1185">Reference proteome</keyword>
<reference evidence="4" key="1">
    <citation type="submission" date="2022-05" db="EMBL/GenBank/DDBJ databases">
        <authorList>
            <person name="Oliphant S.A."/>
            <person name="Watson-Haigh N.S."/>
            <person name="Sumby K.M."/>
            <person name="Gardner J.M."/>
            <person name="Jiranek V."/>
        </authorList>
    </citation>
    <scope>NUCLEOTIDE SEQUENCE</scope>
    <source>
        <strain evidence="4">KI16_H9</strain>
    </source>
</reference>
<evidence type="ECO:0000256" key="1">
    <source>
        <dbReference type="ARBA" id="ARBA00007274"/>
    </source>
</evidence>
<dbReference type="Gene3D" id="2.160.10.10">
    <property type="entry name" value="Hexapeptide repeat proteins"/>
    <property type="match status" value="1"/>
</dbReference>
<dbReference type="Pfam" id="PF14602">
    <property type="entry name" value="Hexapep_2"/>
    <property type="match status" value="1"/>
</dbReference>
<name>A0ABY5BM83_9LACO</name>
<dbReference type="SUPFAM" id="SSF51161">
    <property type="entry name" value="Trimeric LpxA-like enzymes"/>
    <property type="match status" value="1"/>
</dbReference>
<evidence type="ECO:0000259" key="3">
    <source>
        <dbReference type="SMART" id="SM01266"/>
    </source>
</evidence>
<dbReference type="InterPro" id="IPR051159">
    <property type="entry name" value="Hexapeptide_acetyltransf"/>
</dbReference>
<keyword evidence="2" id="KW-0808">Transferase</keyword>
<organism evidence="4 5">
    <name type="scientific">Fructilactobacillus myrtifloralis</name>
    <dbReference type="NCBI Taxonomy" id="2940301"/>
    <lineage>
        <taxon>Bacteria</taxon>
        <taxon>Bacillati</taxon>
        <taxon>Bacillota</taxon>
        <taxon>Bacilli</taxon>
        <taxon>Lactobacillales</taxon>
        <taxon>Lactobacillaceae</taxon>
        <taxon>Fructilactobacillus</taxon>
    </lineage>
</organism>
<dbReference type="PANTHER" id="PTHR23416:SF23">
    <property type="entry name" value="ACETYLTRANSFERASE C18B11.09C-RELATED"/>
    <property type="match status" value="1"/>
</dbReference>
<comment type="similarity">
    <text evidence="1">Belongs to the transferase hexapeptide repeat family.</text>
</comment>
<proteinExistence type="inferred from homology"/>
<dbReference type="RefSeq" id="WP_252749696.1">
    <property type="nucleotide sequence ID" value="NZ_CP097116.1"/>
</dbReference>
<gene>
    <name evidence="4" type="ORF">M3M35_05670</name>
</gene>
<dbReference type="SMART" id="SM01266">
    <property type="entry name" value="Mac"/>
    <property type="match status" value="1"/>
</dbReference>
<dbReference type="Proteomes" id="UP001056707">
    <property type="component" value="Chromosome"/>
</dbReference>
<dbReference type="Pfam" id="PF12464">
    <property type="entry name" value="Mac"/>
    <property type="match status" value="1"/>
</dbReference>
<dbReference type="InterPro" id="IPR011004">
    <property type="entry name" value="Trimer_LpxA-like_sf"/>
</dbReference>
<dbReference type="CDD" id="cd03357">
    <property type="entry name" value="LbH_MAT_GAT"/>
    <property type="match status" value="1"/>
</dbReference>
<dbReference type="InterPro" id="IPR001451">
    <property type="entry name" value="Hexapep"/>
</dbReference>
<feature type="domain" description="Maltose/galactoside acetyltransferase" evidence="3">
    <location>
        <begin position="5"/>
        <end position="57"/>
    </location>
</feature>
<dbReference type="InterPro" id="IPR024688">
    <property type="entry name" value="Mac_dom"/>
</dbReference>
<dbReference type="PANTHER" id="PTHR23416">
    <property type="entry name" value="SIALIC ACID SYNTHASE-RELATED"/>
    <property type="match status" value="1"/>
</dbReference>
<evidence type="ECO:0000256" key="2">
    <source>
        <dbReference type="ARBA" id="ARBA00022679"/>
    </source>
</evidence>